<name>A0ABW2BYG8_9PSEU</name>
<dbReference type="InterPro" id="IPR002937">
    <property type="entry name" value="Amino_oxidase"/>
</dbReference>
<dbReference type="InterPro" id="IPR050464">
    <property type="entry name" value="Zeta_carotene_desat/Oxidored"/>
</dbReference>
<dbReference type="SUPFAM" id="SSF51905">
    <property type="entry name" value="FAD/NAD(P)-binding domain"/>
    <property type="match status" value="1"/>
</dbReference>
<comment type="caution">
    <text evidence="3">The sequence shown here is derived from an EMBL/GenBank/DDBJ whole genome shotgun (WGS) entry which is preliminary data.</text>
</comment>
<keyword evidence="4" id="KW-1185">Reference proteome</keyword>
<protein>
    <submittedName>
        <fullName evidence="3">FAD-dependent oxidoreductase</fullName>
    </submittedName>
</protein>
<dbReference type="PANTHER" id="PTHR42923:SF46">
    <property type="entry name" value="AMINE OXIDASE"/>
    <property type="match status" value="1"/>
</dbReference>
<dbReference type="InterPro" id="IPR019546">
    <property type="entry name" value="TAT_signal_bac_arc"/>
</dbReference>
<dbReference type="RefSeq" id="WP_345399952.1">
    <property type="nucleotide sequence ID" value="NZ_BAABLA010000096.1"/>
</dbReference>
<feature type="signal peptide" evidence="1">
    <location>
        <begin position="1"/>
        <end position="40"/>
    </location>
</feature>
<evidence type="ECO:0000313" key="3">
    <source>
        <dbReference type="EMBL" id="MFC6867594.1"/>
    </source>
</evidence>
<gene>
    <name evidence="3" type="ORF">ACFQGD_10570</name>
</gene>
<dbReference type="NCBIfam" id="TIGR01409">
    <property type="entry name" value="TAT_signal_seq"/>
    <property type="match status" value="1"/>
</dbReference>
<proteinExistence type="predicted"/>
<dbReference type="EMBL" id="JBHSXX010000001">
    <property type="protein sequence ID" value="MFC6867594.1"/>
    <property type="molecule type" value="Genomic_DNA"/>
</dbReference>
<evidence type="ECO:0000256" key="1">
    <source>
        <dbReference type="SAM" id="SignalP"/>
    </source>
</evidence>
<dbReference type="Gene3D" id="3.50.50.60">
    <property type="entry name" value="FAD/NAD(P)-binding domain"/>
    <property type="match status" value="1"/>
</dbReference>
<evidence type="ECO:0000313" key="4">
    <source>
        <dbReference type="Proteomes" id="UP001596337"/>
    </source>
</evidence>
<feature type="chain" id="PRO_5045693091" evidence="1">
    <location>
        <begin position="41"/>
        <end position="593"/>
    </location>
</feature>
<feature type="domain" description="Amine oxidase" evidence="2">
    <location>
        <begin position="59"/>
        <end position="549"/>
    </location>
</feature>
<sequence length="593" mass="66493">MTNPPSPWLRRRLSRRDMLRMSAIAGATAAMTANPLTANAALPGPASAGRRVAVLGGGMSGLAAAHELIERGFEVDVYEGKELGGKARSMPVPGTGSDGREPLPGEHGFRFFPGFYHHIPDTMRRIPFRDHTVYENLTDTAATRQSYQDRPDLTVPTRMDPQLLSVDTITQSLQAALDLGTRIPPDEWAYFSNRIWVYLTSCDARRYGQWEYVSWWEYVDAENRSDDYQQLLARGLTRQLVAAKETQASARTIGNMAQAFLLNIMGRGNDGEPDRLLNGPTNEAWIDPWVELLRQLGVRFHMEHHITELRARDGRIASAIARHTKGGRRRIDADWFFCALPAEKARLLWSDELRAMDPTLSNMDGLFVDWMTGIQFYLNRPVSICPGHVAYMHAPWALTSINQAQFWPRHDFPNDFGDGTVVDCLSVDISDWDTPGFNGKEAKDCNAEEIAREVLAQLMASLNDSGDEVLRGSDVEAWFLDPAITWDDDGSHNDEPLLINTTGSWDLRPTVRTALPNLFLTGDYIRTDVDLATMEGANESARYAVNALLETTGSNAPPAPTWQLYQPEELEPFKRIDEQRYAAGQPNMFEYDG</sequence>
<dbReference type="InterPro" id="IPR006311">
    <property type="entry name" value="TAT_signal"/>
</dbReference>
<keyword evidence="1" id="KW-0732">Signal</keyword>
<dbReference type="Proteomes" id="UP001596337">
    <property type="component" value="Unassembled WGS sequence"/>
</dbReference>
<dbReference type="PANTHER" id="PTHR42923">
    <property type="entry name" value="PROTOPORPHYRINOGEN OXIDASE"/>
    <property type="match status" value="1"/>
</dbReference>
<dbReference type="Pfam" id="PF01593">
    <property type="entry name" value="Amino_oxidase"/>
    <property type="match status" value="1"/>
</dbReference>
<dbReference type="InterPro" id="IPR036188">
    <property type="entry name" value="FAD/NAD-bd_sf"/>
</dbReference>
<reference evidence="4" key="1">
    <citation type="journal article" date="2019" name="Int. J. Syst. Evol. Microbiol.">
        <title>The Global Catalogue of Microorganisms (GCM) 10K type strain sequencing project: providing services to taxonomists for standard genome sequencing and annotation.</title>
        <authorList>
            <consortium name="The Broad Institute Genomics Platform"/>
            <consortium name="The Broad Institute Genome Sequencing Center for Infectious Disease"/>
            <person name="Wu L."/>
            <person name="Ma J."/>
        </authorList>
    </citation>
    <scope>NUCLEOTIDE SEQUENCE [LARGE SCALE GENOMIC DNA]</scope>
    <source>
        <strain evidence="4">KCTC 32255</strain>
    </source>
</reference>
<evidence type="ECO:0000259" key="2">
    <source>
        <dbReference type="Pfam" id="PF01593"/>
    </source>
</evidence>
<accession>A0ABW2BYG8</accession>
<organism evidence="3 4">
    <name type="scientific">Haloechinothrix salitolerans</name>
    <dbReference type="NCBI Taxonomy" id="926830"/>
    <lineage>
        <taxon>Bacteria</taxon>
        <taxon>Bacillati</taxon>
        <taxon>Actinomycetota</taxon>
        <taxon>Actinomycetes</taxon>
        <taxon>Pseudonocardiales</taxon>
        <taxon>Pseudonocardiaceae</taxon>
        <taxon>Haloechinothrix</taxon>
    </lineage>
</organism>
<dbReference type="PROSITE" id="PS51318">
    <property type="entry name" value="TAT"/>
    <property type="match status" value="1"/>
</dbReference>